<evidence type="ECO:0000313" key="2">
    <source>
        <dbReference type="Proteomes" id="UP000593573"/>
    </source>
</evidence>
<proteinExistence type="predicted"/>
<name>A0A7J8VCE6_9ROSI</name>
<dbReference type="Proteomes" id="UP000593573">
    <property type="component" value="Unassembled WGS sequence"/>
</dbReference>
<dbReference type="OrthoDB" id="1000008at2759"/>
<accession>A0A7J8VCE6</accession>
<keyword evidence="2" id="KW-1185">Reference proteome</keyword>
<protein>
    <submittedName>
        <fullName evidence="1">Uncharacterized protein</fullName>
    </submittedName>
</protein>
<sequence length="218" mass="24363">MTFYFCSVLGPSNGDCFLQNVDSSPSTGLPYGSWLKASPIKRSIQNAMEDYCDRVSNLSQIIARSLLGPGPSFFSDRIPSTTSSAPFDVSLDFETKVPHAIFLMMTKLHVKGMERIGHKMGYLNGIDVGIDGLIGVNSLDSLDALEQEATNEVLSEILGAKLATGILLDREEIYWEQRARSNWWDSNIGYFHKFATTRKCMNWISGIKDSHASWCWTF</sequence>
<organism evidence="1 2">
    <name type="scientific">Gossypium klotzschianum</name>
    <dbReference type="NCBI Taxonomy" id="34286"/>
    <lineage>
        <taxon>Eukaryota</taxon>
        <taxon>Viridiplantae</taxon>
        <taxon>Streptophyta</taxon>
        <taxon>Embryophyta</taxon>
        <taxon>Tracheophyta</taxon>
        <taxon>Spermatophyta</taxon>
        <taxon>Magnoliopsida</taxon>
        <taxon>eudicotyledons</taxon>
        <taxon>Gunneridae</taxon>
        <taxon>Pentapetalae</taxon>
        <taxon>rosids</taxon>
        <taxon>malvids</taxon>
        <taxon>Malvales</taxon>
        <taxon>Malvaceae</taxon>
        <taxon>Malvoideae</taxon>
        <taxon>Gossypium</taxon>
    </lineage>
</organism>
<dbReference type="EMBL" id="JABFAB010000009">
    <property type="protein sequence ID" value="MBA0660222.1"/>
    <property type="molecule type" value="Genomic_DNA"/>
</dbReference>
<reference evidence="1 2" key="1">
    <citation type="journal article" date="2019" name="Genome Biol. Evol.">
        <title>Insights into the evolution of the New World diploid cottons (Gossypium, subgenus Houzingenia) based on genome sequencing.</title>
        <authorList>
            <person name="Grover C.E."/>
            <person name="Arick M.A. 2nd"/>
            <person name="Thrash A."/>
            <person name="Conover J.L."/>
            <person name="Sanders W.S."/>
            <person name="Peterson D.G."/>
            <person name="Frelichowski J.E."/>
            <person name="Scheffler J.A."/>
            <person name="Scheffler B.E."/>
            <person name="Wendel J.F."/>
        </authorList>
    </citation>
    <scope>NUCLEOTIDE SEQUENCE [LARGE SCALE GENOMIC DNA]</scope>
    <source>
        <strain evidence="1">57</strain>
        <tissue evidence="1">Leaf</tissue>
    </source>
</reference>
<evidence type="ECO:0000313" key="1">
    <source>
        <dbReference type="EMBL" id="MBA0660222.1"/>
    </source>
</evidence>
<dbReference type="AlphaFoldDB" id="A0A7J8VCE6"/>
<gene>
    <name evidence="1" type="ORF">Goklo_012264</name>
</gene>
<comment type="caution">
    <text evidence="1">The sequence shown here is derived from an EMBL/GenBank/DDBJ whole genome shotgun (WGS) entry which is preliminary data.</text>
</comment>